<protein>
    <submittedName>
        <fullName evidence="1">Uncharacterized protein</fullName>
    </submittedName>
</protein>
<dbReference type="RefSeq" id="WP_063450680.1">
    <property type="nucleotide sequence ID" value="NZ_LVVA01000018.1"/>
</dbReference>
<name>A0ABR5YMA5_9ENTR</name>
<comment type="caution">
    <text evidence="1">The sequence shown here is derived from an EMBL/GenBank/DDBJ whole genome shotgun (WGS) entry which is preliminary data.</text>
</comment>
<evidence type="ECO:0000313" key="2">
    <source>
        <dbReference type="Proteomes" id="UP000076880"/>
    </source>
</evidence>
<reference evidence="2" key="1">
    <citation type="submission" date="2016-03" db="EMBL/GenBank/DDBJ databases">
        <title>WGS of SAMN04393274.</title>
        <authorList>
            <person name="Adams M."/>
            <person name="Sutton G."/>
            <person name="Nelson K."/>
            <person name="Thaden J."/>
            <person name="Fowler V."/>
            <person name="Mccorrison J."/>
            <person name="Sanka R."/>
            <person name="Brinkac L."/>
            <person name="Nierman W."/>
        </authorList>
    </citation>
    <scope>NUCLEOTIDE SEQUENCE [LARGE SCALE GENOMIC DNA]</scope>
    <source>
        <strain evidence="2">GN06232</strain>
    </source>
</reference>
<gene>
    <name evidence="1" type="ORF">A3466_00715</name>
</gene>
<dbReference type="Proteomes" id="UP000076880">
    <property type="component" value="Unassembled WGS sequence"/>
</dbReference>
<evidence type="ECO:0000313" key="1">
    <source>
        <dbReference type="EMBL" id="KZR32129.1"/>
    </source>
</evidence>
<keyword evidence="2" id="KW-1185">Reference proteome</keyword>
<organism evidence="1 2">
    <name type="scientific">Enterobacter genomosp. S</name>
    <dbReference type="NCBI Taxonomy" id="2364151"/>
    <lineage>
        <taxon>Bacteria</taxon>
        <taxon>Pseudomonadati</taxon>
        <taxon>Pseudomonadota</taxon>
        <taxon>Gammaproteobacteria</taxon>
        <taxon>Enterobacterales</taxon>
        <taxon>Enterobacteriaceae</taxon>
        <taxon>Enterobacter</taxon>
        <taxon>Enterobacter cloacae complex</taxon>
        <taxon>Enterobacter cloacae complex clade S</taxon>
    </lineage>
</organism>
<dbReference type="EMBL" id="LVVA01000018">
    <property type="protein sequence ID" value="KZR32129.1"/>
    <property type="molecule type" value="Genomic_DNA"/>
</dbReference>
<accession>A0ABR5YMA5</accession>
<proteinExistence type="predicted"/>
<sequence>MSNRKDITDGAFATTKKNGLIYTQELGWVDLGHAQGDDAGRLKSKLDQEWHSTYYKEFNDWYFPVSYNQEMIARKTILGMDLSFHTGVFTKIMVRSCLSPFMKARVALTLMYGTAKRFEAWQNSLLFRWYTDSGFSAEDLLSDLVGFYRVFGSGPDPLWLAKPVSYQTAIQIWDASGSPGQFKNRKFAPYLFQKKVPFKYGEPIKRELPKWMNYINPLDHANSGLLFNEYKNSRIKSYFRKDNQLNHELYGTISIKNSKTYSTSPFERPLFFLLNPHTPVSRW</sequence>